<evidence type="ECO:0000256" key="7">
    <source>
        <dbReference type="ARBA" id="ARBA00022777"/>
    </source>
</evidence>
<proteinExistence type="predicted"/>
<dbReference type="PROSITE" id="PS00107">
    <property type="entry name" value="PROTEIN_KINASE_ATP"/>
    <property type="match status" value="1"/>
</dbReference>
<name>A0A6G0TWP9_APHGL</name>
<keyword evidence="4" id="KW-0597">Phosphoprotein</keyword>
<evidence type="ECO:0000256" key="3">
    <source>
        <dbReference type="ARBA" id="ARBA00022527"/>
    </source>
</evidence>
<evidence type="ECO:0000256" key="8">
    <source>
        <dbReference type="ARBA" id="ARBA00022840"/>
    </source>
</evidence>
<evidence type="ECO:0000256" key="1">
    <source>
        <dbReference type="ARBA" id="ARBA00001946"/>
    </source>
</evidence>
<reference evidence="11 12" key="1">
    <citation type="submission" date="2019-08" db="EMBL/GenBank/DDBJ databases">
        <title>The genome of the soybean aphid Biotype 1, its phylome, world population structure and adaptation to the North American continent.</title>
        <authorList>
            <person name="Giordano R."/>
            <person name="Donthu R.K."/>
            <person name="Hernandez A.G."/>
            <person name="Wright C.L."/>
            <person name="Zimin A.V."/>
        </authorList>
    </citation>
    <scope>NUCLEOTIDE SEQUENCE [LARGE SCALE GENOMIC DNA]</scope>
    <source>
        <tissue evidence="11">Whole aphids</tissue>
    </source>
</reference>
<dbReference type="InterPro" id="IPR011009">
    <property type="entry name" value="Kinase-like_dom_sf"/>
</dbReference>
<dbReference type="Gene3D" id="3.30.200.20">
    <property type="entry name" value="Phosphorylase Kinase, domain 1"/>
    <property type="match status" value="2"/>
</dbReference>
<evidence type="ECO:0000256" key="5">
    <source>
        <dbReference type="ARBA" id="ARBA00022679"/>
    </source>
</evidence>
<dbReference type="GO" id="GO:0033554">
    <property type="term" value="P:cellular response to stress"/>
    <property type="evidence" value="ECO:0007669"/>
    <property type="project" value="UniProtKB-ARBA"/>
</dbReference>
<evidence type="ECO:0000256" key="2">
    <source>
        <dbReference type="ARBA" id="ARBA00012411"/>
    </source>
</evidence>
<keyword evidence="3" id="KW-0723">Serine/threonine-protein kinase</keyword>
<dbReference type="SMART" id="SM00220">
    <property type="entry name" value="S_TKc"/>
    <property type="match status" value="1"/>
</dbReference>
<comment type="cofactor">
    <cofactor evidence="1">
        <name>Mg(2+)</name>
        <dbReference type="ChEBI" id="CHEBI:18420"/>
    </cofactor>
</comment>
<dbReference type="SUPFAM" id="SSF56112">
    <property type="entry name" value="Protein kinase-like (PK-like)"/>
    <property type="match status" value="1"/>
</dbReference>
<accession>A0A6G0TWP9</accession>
<sequence>MKYYKIEINKTEWEVPDRYQMLTPVGLGAYGQVCSAVDNQTGLKVAIKKLARPFQSAVHAKRTYRELRMLKHMNHENISQFMLHYLCSRIHLTYKFIMGKVEVFESAVHKSYKSGVICKEKKKDFEFACFIFKNSFLSALSPELCVLVIGLLDVFTPANSINNFNQLYMVTHLMGADLNNIIRTQKLSDDHVQFLVYQILRGLKYIHSAGIIHRDLKPSNIGVNEDCELKILDFGLARPTESEMTGYVATRWYRAPEIMLNWMHYNQTVDIWSVGCIMAELLTGRTLFPGTDHTKDIQQLNLILEILGTPSNELMQKISSESAKKYIQSLPVMPKKDFAEVFKGANPLAIKLLEEMLELDADKRMTAEKALAHSYLAQYADPTDEPNSPPYDQSFEDMELNVEKWKELVWEEVVSYVPSTQPEST</sequence>
<dbReference type="PROSITE" id="PS50011">
    <property type="entry name" value="PROTEIN_KINASE_DOM"/>
    <property type="match status" value="1"/>
</dbReference>
<dbReference type="GO" id="GO:0005524">
    <property type="term" value="F:ATP binding"/>
    <property type="evidence" value="ECO:0007669"/>
    <property type="project" value="UniProtKB-UniRule"/>
</dbReference>
<protein>
    <recommendedName>
        <fullName evidence="2">mitogen-activated protein kinase</fullName>
        <ecNumber evidence="2">2.7.11.24</ecNumber>
    </recommendedName>
</protein>
<feature type="binding site" evidence="9">
    <location>
        <position position="49"/>
    </location>
    <ligand>
        <name>ATP</name>
        <dbReference type="ChEBI" id="CHEBI:30616"/>
    </ligand>
</feature>
<keyword evidence="7" id="KW-0418">Kinase</keyword>
<dbReference type="EC" id="2.7.11.24" evidence="2"/>
<gene>
    <name evidence="11" type="ORF">AGLY_003964</name>
</gene>
<dbReference type="AlphaFoldDB" id="A0A6G0TWP9"/>
<dbReference type="Gene3D" id="1.10.510.10">
    <property type="entry name" value="Transferase(Phosphotransferase) domain 1"/>
    <property type="match status" value="1"/>
</dbReference>
<evidence type="ECO:0000256" key="4">
    <source>
        <dbReference type="ARBA" id="ARBA00022553"/>
    </source>
</evidence>
<keyword evidence="8 9" id="KW-0067">ATP-binding</keyword>
<dbReference type="InterPro" id="IPR000719">
    <property type="entry name" value="Prot_kinase_dom"/>
</dbReference>
<evidence type="ECO:0000259" key="10">
    <source>
        <dbReference type="PROSITE" id="PS50011"/>
    </source>
</evidence>
<dbReference type="Proteomes" id="UP000475862">
    <property type="component" value="Unassembled WGS sequence"/>
</dbReference>
<dbReference type="EMBL" id="VYZN01000013">
    <property type="protein sequence ID" value="KAE9540719.1"/>
    <property type="molecule type" value="Genomic_DNA"/>
</dbReference>
<dbReference type="GO" id="GO:0004707">
    <property type="term" value="F:MAP kinase activity"/>
    <property type="evidence" value="ECO:0007669"/>
    <property type="project" value="UniProtKB-EC"/>
</dbReference>
<dbReference type="InterPro" id="IPR017441">
    <property type="entry name" value="Protein_kinase_ATP_BS"/>
</dbReference>
<evidence type="ECO:0000256" key="9">
    <source>
        <dbReference type="PROSITE-ProRule" id="PRU10141"/>
    </source>
</evidence>
<dbReference type="Pfam" id="PF00069">
    <property type="entry name" value="Pkinase"/>
    <property type="match status" value="2"/>
</dbReference>
<feature type="domain" description="Protein kinase" evidence="10">
    <location>
        <begin position="19"/>
        <end position="376"/>
    </location>
</feature>
<keyword evidence="5" id="KW-0808">Transferase</keyword>
<comment type="caution">
    <text evidence="11">The sequence shown here is derived from an EMBL/GenBank/DDBJ whole genome shotgun (WGS) entry which is preliminary data.</text>
</comment>
<dbReference type="CDD" id="cd07851">
    <property type="entry name" value="STKc_p38"/>
    <property type="match status" value="1"/>
</dbReference>
<organism evidence="11 12">
    <name type="scientific">Aphis glycines</name>
    <name type="common">Soybean aphid</name>
    <dbReference type="NCBI Taxonomy" id="307491"/>
    <lineage>
        <taxon>Eukaryota</taxon>
        <taxon>Metazoa</taxon>
        <taxon>Ecdysozoa</taxon>
        <taxon>Arthropoda</taxon>
        <taxon>Hexapoda</taxon>
        <taxon>Insecta</taxon>
        <taxon>Pterygota</taxon>
        <taxon>Neoptera</taxon>
        <taxon>Paraneoptera</taxon>
        <taxon>Hemiptera</taxon>
        <taxon>Sternorrhyncha</taxon>
        <taxon>Aphidomorpha</taxon>
        <taxon>Aphidoidea</taxon>
        <taxon>Aphididae</taxon>
        <taxon>Aphidini</taxon>
        <taxon>Aphis</taxon>
        <taxon>Aphis</taxon>
    </lineage>
</organism>
<dbReference type="InterPro" id="IPR050117">
    <property type="entry name" value="MAPK"/>
</dbReference>
<evidence type="ECO:0000313" key="11">
    <source>
        <dbReference type="EMBL" id="KAE9540719.1"/>
    </source>
</evidence>
<evidence type="ECO:0000313" key="12">
    <source>
        <dbReference type="Proteomes" id="UP000475862"/>
    </source>
</evidence>
<keyword evidence="6 9" id="KW-0547">Nucleotide-binding</keyword>
<dbReference type="FunFam" id="1.10.510.10:FF:000063">
    <property type="entry name" value="Mitogen-activated protein kinase 14"/>
    <property type="match status" value="1"/>
</dbReference>
<dbReference type="FunFam" id="3.30.200.20:FF:000028">
    <property type="entry name" value="Mitogen-activated protein kinase"/>
    <property type="match status" value="1"/>
</dbReference>
<keyword evidence="12" id="KW-1185">Reference proteome</keyword>
<dbReference type="OrthoDB" id="192887at2759"/>
<evidence type="ECO:0000256" key="6">
    <source>
        <dbReference type="ARBA" id="ARBA00022741"/>
    </source>
</evidence>
<dbReference type="PANTHER" id="PTHR24055">
    <property type="entry name" value="MITOGEN-ACTIVATED PROTEIN KINASE"/>
    <property type="match status" value="1"/>
</dbReference>